<keyword evidence="1" id="KW-0812">Transmembrane</keyword>
<evidence type="ECO:0000313" key="3">
    <source>
        <dbReference type="Proteomes" id="UP001153269"/>
    </source>
</evidence>
<feature type="transmembrane region" description="Helical" evidence="1">
    <location>
        <begin position="80"/>
        <end position="99"/>
    </location>
</feature>
<protein>
    <submittedName>
        <fullName evidence="2">Uncharacterized protein</fullName>
    </submittedName>
</protein>
<accession>A0A9N7V5S1</accession>
<feature type="transmembrane region" description="Helical" evidence="1">
    <location>
        <begin position="55"/>
        <end position="74"/>
    </location>
</feature>
<dbReference type="AlphaFoldDB" id="A0A9N7V5S1"/>
<dbReference type="Proteomes" id="UP001153269">
    <property type="component" value="Unassembled WGS sequence"/>
</dbReference>
<organism evidence="2 3">
    <name type="scientific">Pleuronectes platessa</name>
    <name type="common">European plaice</name>
    <dbReference type="NCBI Taxonomy" id="8262"/>
    <lineage>
        <taxon>Eukaryota</taxon>
        <taxon>Metazoa</taxon>
        <taxon>Chordata</taxon>
        <taxon>Craniata</taxon>
        <taxon>Vertebrata</taxon>
        <taxon>Euteleostomi</taxon>
        <taxon>Actinopterygii</taxon>
        <taxon>Neopterygii</taxon>
        <taxon>Teleostei</taxon>
        <taxon>Neoteleostei</taxon>
        <taxon>Acanthomorphata</taxon>
        <taxon>Carangaria</taxon>
        <taxon>Pleuronectiformes</taxon>
        <taxon>Pleuronectoidei</taxon>
        <taxon>Pleuronectidae</taxon>
        <taxon>Pleuronectes</taxon>
    </lineage>
</organism>
<gene>
    <name evidence="2" type="ORF">PLEPLA_LOCUS31047</name>
</gene>
<keyword evidence="1" id="KW-0472">Membrane</keyword>
<keyword evidence="1" id="KW-1133">Transmembrane helix</keyword>
<keyword evidence="3" id="KW-1185">Reference proteome</keyword>
<reference evidence="2" key="1">
    <citation type="submission" date="2020-03" db="EMBL/GenBank/DDBJ databases">
        <authorList>
            <person name="Weist P."/>
        </authorList>
    </citation>
    <scope>NUCLEOTIDE SEQUENCE</scope>
</reference>
<sequence>MTQILLLQEHNTWSPTPPDPLPPEFGRTTVQGARPPTCGPSSRRTRKKFWPPEEMFLALIVLWAGSILVIYPPLLTFSSHVFPASIVLLLFLVTCQLFTTSVSSSLDQRPAVPSAHLPRPRPQIHCAENVIEDVRIFMFYKANSFS</sequence>
<evidence type="ECO:0000256" key="1">
    <source>
        <dbReference type="SAM" id="Phobius"/>
    </source>
</evidence>
<evidence type="ECO:0000313" key="2">
    <source>
        <dbReference type="EMBL" id="CAB1443331.1"/>
    </source>
</evidence>
<name>A0A9N7V5S1_PLEPL</name>
<proteinExistence type="predicted"/>
<dbReference type="EMBL" id="CADEAL010003068">
    <property type="protein sequence ID" value="CAB1443331.1"/>
    <property type="molecule type" value="Genomic_DNA"/>
</dbReference>
<comment type="caution">
    <text evidence="2">The sequence shown here is derived from an EMBL/GenBank/DDBJ whole genome shotgun (WGS) entry which is preliminary data.</text>
</comment>